<sequence>MTEQPELPRFLEKPDKVDIWLFVGLFAVVIYGFAMIPLRAYLLSHPLAYTLLVGGYTSAVVSGANASVGNGVWWVYLLCTVFGAVKFMPLYWCMGRRWGMDFIEMSVRYMPRMRRLILRALGSRSRKATLVTSGLVPLGYAPGPVPNNVVNAVLGLLGVSLSAMLALNAASVALVNGIMMWLGYTFGDEVLDVVQVVNRYLLWVTLALLAVVFWRAWRQSRARA</sequence>
<dbReference type="RefSeq" id="WP_075663877.1">
    <property type="nucleotide sequence ID" value="NZ_CP009247.1"/>
</dbReference>
<evidence type="ECO:0000313" key="2">
    <source>
        <dbReference type="EMBL" id="APT88892.1"/>
    </source>
</evidence>
<dbReference type="KEGG" id="cfk:CFRA_06120"/>
<reference evidence="2 3" key="1">
    <citation type="submission" date="2014-08" db="EMBL/GenBank/DDBJ databases">
        <title>Complete genome sequence of Corynebacterium frankenforstense ST18(T) (=DSM 45800(T)), isolated from raw cow milk.</title>
        <authorList>
            <person name="Ruckert C."/>
            <person name="Albersmeier A."/>
            <person name="Winkler A."/>
            <person name="Lipski A."/>
            <person name="Kalinowski J."/>
        </authorList>
    </citation>
    <scope>NUCLEOTIDE SEQUENCE [LARGE SCALE GENOMIC DNA]</scope>
    <source>
        <strain evidence="2 3">ST18</strain>
    </source>
</reference>
<feature type="transmembrane region" description="Helical" evidence="1">
    <location>
        <begin position="47"/>
        <end position="67"/>
    </location>
</feature>
<dbReference type="Proteomes" id="UP000185434">
    <property type="component" value="Chromosome"/>
</dbReference>
<dbReference type="EMBL" id="CP009247">
    <property type="protein sequence ID" value="APT88892.1"/>
    <property type="molecule type" value="Genomic_DNA"/>
</dbReference>
<accession>A0A1L7CSR2</accession>
<organism evidence="2 3">
    <name type="scientific">Corynebacterium frankenforstense DSM 45800</name>
    <dbReference type="NCBI Taxonomy" id="1437875"/>
    <lineage>
        <taxon>Bacteria</taxon>
        <taxon>Bacillati</taxon>
        <taxon>Actinomycetota</taxon>
        <taxon>Actinomycetes</taxon>
        <taxon>Mycobacteriales</taxon>
        <taxon>Corynebacteriaceae</taxon>
        <taxon>Corynebacterium</taxon>
    </lineage>
</organism>
<protein>
    <submittedName>
        <fullName evidence="2">Membrane protein</fullName>
    </submittedName>
</protein>
<keyword evidence="1" id="KW-0472">Membrane</keyword>
<feature type="transmembrane region" description="Helical" evidence="1">
    <location>
        <begin position="200"/>
        <end position="217"/>
    </location>
</feature>
<dbReference type="OrthoDB" id="3727474at2"/>
<dbReference type="AlphaFoldDB" id="A0A1L7CSR2"/>
<keyword evidence="3" id="KW-1185">Reference proteome</keyword>
<feature type="transmembrane region" description="Helical" evidence="1">
    <location>
        <begin position="153"/>
        <end position="180"/>
    </location>
</feature>
<feature type="transmembrane region" description="Helical" evidence="1">
    <location>
        <begin position="73"/>
        <end position="93"/>
    </location>
</feature>
<name>A0A1L7CSR2_9CORY</name>
<feature type="transmembrane region" description="Helical" evidence="1">
    <location>
        <begin position="20"/>
        <end position="40"/>
    </location>
</feature>
<proteinExistence type="predicted"/>
<keyword evidence="1" id="KW-0812">Transmembrane</keyword>
<gene>
    <name evidence="2" type="ORF">CFRA_06120</name>
</gene>
<evidence type="ECO:0000313" key="3">
    <source>
        <dbReference type="Proteomes" id="UP000185434"/>
    </source>
</evidence>
<keyword evidence="1" id="KW-1133">Transmembrane helix</keyword>
<evidence type="ECO:0000256" key="1">
    <source>
        <dbReference type="SAM" id="Phobius"/>
    </source>
</evidence>
<dbReference type="STRING" id="1437875.CFRA_06120"/>